<dbReference type="PANTHER" id="PTHR43537">
    <property type="entry name" value="TRANSCRIPTIONAL REGULATOR, GNTR FAMILY"/>
    <property type="match status" value="1"/>
</dbReference>
<evidence type="ECO:0000313" key="5">
    <source>
        <dbReference type="EMBL" id="QNB47591.1"/>
    </source>
</evidence>
<dbReference type="SUPFAM" id="SSF48008">
    <property type="entry name" value="GntR ligand-binding domain-like"/>
    <property type="match status" value="1"/>
</dbReference>
<dbReference type="InterPro" id="IPR008920">
    <property type="entry name" value="TF_FadR/GntR_C"/>
</dbReference>
<organism evidence="5 6">
    <name type="scientific">Thermanaerosceptrum fracticalcis</name>
    <dbReference type="NCBI Taxonomy" id="1712410"/>
    <lineage>
        <taxon>Bacteria</taxon>
        <taxon>Bacillati</taxon>
        <taxon>Bacillota</taxon>
        <taxon>Clostridia</taxon>
        <taxon>Eubacteriales</taxon>
        <taxon>Peptococcaceae</taxon>
        <taxon>Thermanaerosceptrum</taxon>
    </lineage>
</organism>
<dbReference type="EMBL" id="CP045798">
    <property type="protein sequence ID" value="QNB47591.1"/>
    <property type="molecule type" value="Genomic_DNA"/>
</dbReference>
<accession>A0A7G6E687</accession>
<sequence length="243" mass="27821">MLAEKDRQDYLTLFIIGQSESPVGSGYLSRELKTYGWDVSEATAGRILAQLDNLGYTTKVGYQGRTLTALGHAKLKELEDKKLRADQGLEFFRVLESRTKEELIDILVARRAIERELARLAAIHATDEEIKELWHIQRLQKERVAHWKGGAAEQDVAFHRIIARASRNKVLQGAMELIRQDGQLAPVLEYIRKEVHSVVSADHAKIVTAIEAHNPDLAEQYMQEHIENLIKDVNKYWDEVENR</sequence>
<evidence type="ECO:0000259" key="4">
    <source>
        <dbReference type="SMART" id="SM00895"/>
    </source>
</evidence>
<dbReference type="Pfam" id="PF08461">
    <property type="entry name" value="WHD_RNase_R"/>
    <property type="match status" value="1"/>
</dbReference>
<dbReference type="Proteomes" id="UP000515847">
    <property type="component" value="Chromosome"/>
</dbReference>
<keyword evidence="3" id="KW-0804">Transcription</keyword>
<name>A0A7G6E687_THEFR</name>
<dbReference type="RefSeq" id="WP_034421872.1">
    <property type="nucleotide sequence ID" value="NZ_CP045798.1"/>
</dbReference>
<dbReference type="SMART" id="SM00895">
    <property type="entry name" value="FCD"/>
    <property type="match status" value="1"/>
</dbReference>
<evidence type="ECO:0000256" key="2">
    <source>
        <dbReference type="ARBA" id="ARBA00023125"/>
    </source>
</evidence>
<proteinExistence type="predicted"/>
<evidence type="ECO:0000256" key="1">
    <source>
        <dbReference type="ARBA" id="ARBA00023015"/>
    </source>
</evidence>
<dbReference type="Pfam" id="PF07729">
    <property type="entry name" value="FCD"/>
    <property type="match status" value="1"/>
</dbReference>
<evidence type="ECO:0000313" key="6">
    <source>
        <dbReference type="Proteomes" id="UP000515847"/>
    </source>
</evidence>
<dbReference type="GO" id="GO:0003677">
    <property type="term" value="F:DNA binding"/>
    <property type="evidence" value="ECO:0007669"/>
    <property type="project" value="UniProtKB-KW"/>
</dbReference>
<gene>
    <name evidence="5" type="ORF">BR63_15705</name>
</gene>
<evidence type="ECO:0000256" key="3">
    <source>
        <dbReference type="ARBA" id="ARBA00023163"/>
    </source>
</evidence>
<keyword evidence="1" id="KW-0805">Transcription regulation</keyword>
<reference evidence="5 6" key="1">
    <citation type="journal article" date="2019" name="Front. Microbiol.">
        <title>Thermoanaerosceptrum fracticalcis gen. nov. sp. nov., a Novel Fumarate-Fermenting Microorganism From a Deep Fractured Carbonate Aquifer of the US Great Basin.</title>
        <authorList>
            <person name="Hamilton-Brehm S.D."/>
            <person name="Stewart L.E."/>
            <person name="Zavarin M."/>
            <person name="Caldwell M."/>
            <person name="Lawson P.A."/>
            <person name="Onstott T.C."/>
            <person name="Grzymski J."/>
            <person name="Neveux I."/>
            <person name="Lollar B.S."/>
            <person name="Russell C.E."/>
            <person name="Moser D.P."/>
        </authorList>
    </citation>
    <scope>NUCLEOTIDE SEQUENCE [LARGE SCALE GENOMIC DNA]</scope>
    <source>
        <strain evidence="5 6">DRI-13</strain>
    </source>
</reference>
<dbReference type="InterPro" id="IPR011711">
    <property type="entry name" value="GntR_C"/>
</dbReference>
<dbReference type="KEGG" id="tfr:BR63_15705"/>
<dbReference type="PANTHER" id="PTHR43537:SF5">
    <property type="entry name" value="UXU OPERON TRANSCRIPTIONAL REGULATOR"/>
    <property type="match status" value="1"/>
</dbReference>
<dbReference type="OrthoDB" id="9799482at2"/>
<dbReference type="Gene3D" id="1.20.120.530">
    <property type="entry name" value="GntR ligand-binding domain-like"/>
    <property type="match status" value="1"/>
</dbReference>
<keyword evidence="2" id="KW-0238">DNA-binding</keyword>
<protein>
    <submittedName>
        <fullName evidence="5">FCD domain-containing protein</fullName>
    </submittedName>
</protein>
<dbReference type="AlphaFoldDB" id="A0A7G6E687"/>
<dbReference type="InterPro" id="IPR013668">
    <property type="entry name" value="RNase_R_HTH_12"/>
</dbReference>
<keyword evidence="6" id="KW-1185">Reference proteome</keyword>
<feature type="domain" description="GntR C-terminal" evidence="4">
    <location>
        <begin position="105"/>
        <end position="228"/>
    </location>
</feature>